<comment type="caution">
    <text evidence="3">The sequence shown here is derived from an EMBL/GenBank/DDBJ whole genome shotgun (WGS) entry which is preliminary data.</text>
</comment>
<dbReference type="Proteomes" id="UP000324800">
    <property type="component" value="Unassembled WGS sequence"/>
</dbReference>
<proteinExistence type="inferred from homology"/>
<comment type="similarity">
    <text evidence="1">Belongs to the small heat shock protein (HSP20) family.</text>
</comment>
<evidence type="ECO:0000313" key="3">
    <source>
        <dbReference type="EMBL" id="KAA6379499.1"/>
    </source>
</evidence>
<evidence type="ECO:0000256" key="1">
    <source>
        <dbReference type="PROSITE-ProRule" id="PRU00285"/>
    </source>
</evidence>
<feature type="non-terminal residue" evidence="3">
    <location>
        <position position="114"/>
    </location>
</feature>
<protein>
    <recommendedName>
        <fullName evidence="2">SHSP domain-containing protein</fullName>
    </recommendedName>
</protein>
<name>A0A5J4VA80_9EUKA</name>
<dbReference type="InterPro" id="IPR008978">
    <property type="entry name" value="HSP20-like_chaperone"/>
</dbReference>
<dbReference type="PROSITE" id="PS01031">
    <property type="entry name" value="SHSP"/>
    <property type="match status" value="1"/>
</dbReference>
<dbReference type="SUPFAM" id="SSF49764">
    <property type="entry name" value="HSP20-like chaperones"/>
    <property type="match status" value="1"/>
</dbReference>
<sequence length="114" mass="13025">MDPVLFDSDFEDLMSDHLAKFYGTGKGSDSLDRKKSNSSMTKLNILNKDDSCAVVRQEKSVMPRFNVQENEDEFLVRVEHPGIPKEKVKIDYDQTRNVLSISSSNEEQHEESKA</sequence>
<evidence type="ECO:0000313" key="4">
    <source>
        <dbReference type="Proteomes" id="UP000324800"/>
    </source>
</evidence>
<accession>A0A5J4VA80</accession>
<reference evidence="3 4" key="1">
    <citation type="submission" date="2019-03" db="EMBL/GenBank/DDBJ databases">
        <title>Single cell metagenomics reveals metabolic interactions within the superorganism composed of flagellate Streblomastix strix and complex community of Bacteroidetes bacteria on its surface.</title>
        <authorList>
            <person name="Treitli S.C."/>
            <person name="Kolisko M."/>
            <person name="Husnik F."/>
            <person name="Keeling P."/>
            <person name="Hampl V."/>
        </authorList>
    </citation>
    <scope>NUCLEOTIDE SEQUENCE [LARGE SCALE GENOMIC DNA]</scope>
    <source>
        <strain evidence="3">ST1C</strain>
    </source>
</reference>
<dbReference type="OrthoDB" id="1431247at2759"/>
<dbReference type="InterPro" id="IPR002068">
    <property type="entry name" value="A-crystallin/Hsp20_dom"/>
</dbReference>
<evidence type="ECO:0000259" key="2">
    <source>
        <dbReference type="PROSITE" id="PS01031"/>
    </source>
</evidence>
<dbReference type="EMBL" id="SNRW01008455">
    <property type="protein sequence ID" value="KAA6379499.1"/>
    <property type="molecule type" value="Genomic_DNA"/>
</dbReference>
<dbReference type="AlphaFoldDB" id="A0A5J4VA80"/>
<dbReference type="Gene3D" id="2.60.40.790">
    <property type="match status" value="1"/>
</dbReference>
<organism evidence="3 4">
    <name type="scientific">Streblomastix strix</name>
    <dbReference type="NCBI Taxonomy" id="222440"/>
    <lineage>
        <taxon>Eukaryota</taxon>
        <taxon>Metamonada</taxon>
        <taxon>Preaxostyla</taxon>
        <taxon>Oxymonadida</taxon>
        <taxon>Streblomastigidae</taxon>
        <taxon>Streblomastix</taxon>
    </lineage>
</organism>
<feature type="domain" description="SHSP" evidence="2">
    <location>
        <begin position="56"/>
        <end position="114"/>
    </location>
</feature>
<gene>
    <name evidence="3" type="ORF">EZS28_024976</name>
</gene>